<dbReference type="Gene3D" id="3.40.50.1980">
    <property type="entry name" value="Nitrogenase molybdenum iron protein domain"/>
    <property type="match status" value="2"/>
</dbReference>
<dbReference type="Proteomes" id="UP000030635">
    <property type="component" value="Chromosome"/>
</dbReference>
<dbReference type="InterPro" id="IPR050902">
    <property type="entry name" value="ABC_Transporter_SBP"/>
</dbReference>
<dbReference type="PROSITE" id="PS50983">
    <property type="entry name" value="FE_B12_PBP"/>
    <property type="match status" value="1"/>
</dbReference>
<organism evidence="6 7">
    <name type="scientific">Clostridium baratii str. Sullivan</name>
    <dbReference type="NCBI Taxonomy" id="1415775"/>
    <lineage>
        <taxon>Bacteria</taxon>
        <taxon>Bacillati</taxon>
        <taxon>Bacillota</taxon>
        <taxon>Clostridia</taxon>
        <taxon>Eubacteriales</taxon>
        <taxon>Clostridiaceae</taxon>
        <taxon>Clostridium</taxon>
    </lineage>
</organism>
<feature type="chain" id="PRO_5038857270" evidence="4">
    <location>
        <begin position="25"/>
        <end position="345"/>
    </location>
</feature>
<dbReference type="OrthoDB" id="89746at2"/>
<gene>
    <name evidence="6" type="ORF">U729_649</name>
</gene>
<dbReference type="KEGG" id="cbv:U729_649"/>
<dbReference type="eggNOG" id="COG0614">
    <property type="taxonomic scope" value="Bacteria"/>
</dbReference>
<dbReference type="Pfam" id="PF01497">
    <property type="entry name" value="Peripla_BP_2"/>
    <property type="match status" value="1"/>
</dbReference>
<dbReference type="InterPro" id="IPR002491">
    <property type="entry name" value="ABC_transptr_periplasmic_BD"/>
</dbReference>
<protein>
    <submittedName>
        <fullName evidence="6">Periplasmic binding family protein</fullName>
    </submittedName>
</protein>
<evidence type="ECO:0000259" key="5">
    <source>
        <dbReference type="PROSITE" id="PS50983"/>
    </source>
</evidence>
<accession>A0A0A7FY90</accession>
<dbReference type="STRING" id="1561.NPD11_2341"/>
<name>A0A0A7FY90_9CLOT</name>
<comment type="similarity">
    <text evidence="1">Belongs to the bacterial solute-binding protein 8 family.</text>
</comment>
<dbReference type="PROSITE" id="PS51257">
    <property type="entry name" value="PROKAR_LIPOPROTEIN"/>
    <property type="match status" value="1"/>
</dbReference>
<dbReference type="PANTHER" id="PTHR30535:SF34">
    <property type="entry name" value="MOLYBDATE-BINDING PROTEIN MOLA"/>
    <property type="match status" value="1"/>
</dbReference>
<sequence>MKNRGFKKLIVLLMALALTMSLVACGGSSKKEEAKGNSSTSESKKGDSHYPVTITTYDYAGNEIKETFDKAPERVITTNQTATELMLDLGLGDKLVGTCYLDNPILDRLKDKYSKVKVLSEKYPTKEQVLALKPDLIFGWKSVFAPKVLGDVNEWHDRGVNTLVQRNTVKTVGNYTVDNLYKDINDIGLIFNIQDKTNEYVKNLKDRLKTIEDKTSKLKDKKKVLILEENKDGQFRVYGKNDLVSDMVEKAGAINIEEKSGTISTEGIVAANPDAIIYIHSGDGKESNTKELAKVFTDNKALKNVTAVKDNNIVVTGLAETWAGGVRVVDAIEQYSKELYPELYK</sequence>
<keyword evidence="4" id="KW-0732">Signal</keyword>
<evidence type="ECO:0000313" key="6">
    <source>
        <dbReference type="EMBL" id="AIY84609.1"/>
    </source>
</evidence>
<evidence type="ECO:0000256" key="4">
    <source>
        <dbReference type="SAM" id="SignalP"/>
    </source>
</evidence>
<dbReference type="SUPFAM" id="SSF53807">
    <property type="entry name" value="Helical backbone' metal receptor"/>
    <property type="match status" value="1"/>
</dbReference>
<feature type="region of interest" description="Disordered" evidence="3">
    <location>
        <begin position="29"/>
        <end position="48"/>
    </location>
</feature>
<dbReference type="PANTHER" id="PTHR30535">
    <property type="entry name" value="VITAMIN B12-BINDING PROTEIN"/>
    <property type="match status" value="1"/>
</dbReference>
<proteinExistence type="inferred from homology"/>
<reference evidence="6 7" key="1">
    <citation type="journal article" date="2015" name="Infect. Genet. Evol.">
        <title>Genomic sequences of six botulinum neurotoxin-producing strains representing three clostridial species illustrate the mobility and diversity of botulinum neurotoxin genes.</title>
        <authorList>
            <person name="Smith T.J."/>
            <person name="Hill K.K."/>
            <person name="Xie G."/>
            <person name="Foley B.T."/>
            <person name="Williamson C.H."/>
            <person name="Foster J.T."/>
            <person name="Johnson S.L."/>
            <person name="Chertkov O."/>
            <person name="Teshima H."/>
            <person name="Gibbons H.S."/>
            <person name="Johnsky L.A."/>
            <person name="Karavis M.A."/>
            <person name="Smith L.A."/>
        </authorList>
    </citation>
    <scope>NUCLEOTIDE SEQUENCE [LARGE SCALE GENOMIC DNA]</scope>
    <source>
        <strain evidence="6">Sullivan</strain>
    </source>
</reference>
<feature type="domain" description="Fe/B12 periplasmic-binding" evidence="5">
    <location>
        <begin position="74"/>
        <end position="345"/>
    </location>
</feature>
<evidence type="ECO:0000256" key="3">
    <source>
        <dbReference type="SAM" id="MobiDB-lite"/>
    </source>
</evidence>
<keyword evidence="2" id="KW-0175">Coiled coil</keyword>
<evidence type="ECO:0000256" key="2">
    <source>
        <dbReference type="SAM" id="Coils"/>
    </source>
</evidence>
<dbReference type="EMBL" id="CP006905">
    <property type="protein sequence ID" value="AIY84609.1"/>
    <property type="molecule type" value="Genomic_DNA"/>
</dbReference>
<dbReference type="HOGENOM" id="CLU_038034_7_0_9"/>
<evidence type="ECO:0000256" key="1">
    <source>
        <dbReference type="ARBA" id="ARBA00008814"/>
    </source>
</evidence>
<feature type="signal peptide" evidence="4">
    <location>
        <begin position="1"/>
        <end position="24"/>
    </location>
</feature>
<feature type="coiled-coil region" evidence="2">
    <location>
        <begin position="194"/>
        <end position="221"/>
    </location>
</feature>
<keyword evidence="7" id="KW-1185">Reference proteome</keyword>
<dbReference type="RefSeq" id="WP_039311581.1">
    <property type="nucleotide sequence ID" value="NZ_CP006905.1"/>
</dbReference>
<evidence type="ECO:0000313" key="7">
    <source>
        <dbReference type="Proteomes" id="UP000030635"/>
    </source>
</evidence>
<dbReference type="GO" id="GO:0071281">
    <property type="term" value="P:cellular response to iron ion"/>
    <property type="evidence" value="ECO:0007669"/>
    <property type="project" value="TreeGrafter"/>
</dbReference>
<dbReference type="AlphaFoldDB" id="A0A0A7FY90"/>